<feature type="compositionally biased region" description="Low complexity" evidence="1">
    <location>
        <begin position="8"/>
        <end position="20"/>
    </location>
</feature>
<dbReference type="Gene3D" id="3.40.1080.10">
    <property type="entry name" value="Glutaconate Coenzyme A-transferase"/>
    <property type="match status" value="1"/>
</dbReference>
<comment type="caution">
    <text evidence="2">The sequence shown here is derived from an EMBL/GenBank/DDBJ whole genome shotgun (WGS) entry which is preliminary data.</text>
</comment>
<feature type="region of interest" description="Disordered" evidence="1">
    <location>
        <begin position="1"/>
        <end position="22"/>
    </location>
</feature>
<evidence type="ECO:0000313" key="3">
    <source>
        <dbReference type="Proteomes" id="UP001139516"/>
    </source>
</evidence>
<gene>
    <name evidence="2" type="ORF">M0638_18415</name>
</gene>
<reference evidence="2" key="1">
    <citation type="submission" date="2022-04" db="EMBL/GenBank/DDBJ databases">
        <title>Roseomonas acroporae sp. nov., isolated from coral Acropora digitifera.</title>
        <authorList>
            <person name="Sun H."/>
        </authorList>
    </citation>
    <scope>NUCLEOTIDE SEQUENCE</scope>
    <source>
        <strain evidence="2">NAR14</strain>
    </source>
</reference>
<dbReference type="EMBL" id="JALPRX010000080">
    <property type="protein sequence ID" value="MCK8786355.1"/>
    <property type="molecule type" value="Genomic_DNA"/>
</dbReference>
<dbReference type="PANTHER" id="PTHR43293:SF3">
    <property type="entry name" value="CHOLESTEROL RING-CLEAVING HYDROLASE IPDB SUBUNIT"/>
    <property type="match status" value="1"/>
</dbReference>
<dbReference type="PANTHER" id="PTHR43293">
    <property type="entry name" value="ACETATE COA-TRANSFERASE YDIF"/>
    <property type="match status" value="1"/>
</dbReference>
<sequence>MSGVPSGAAAPARPEAATRPVQPEERLAAALARLILDPAAPPARHIAVGAASPIPAAACWLVKLSGNPVRLSLLHKRSGNPFTEGSRELFDLTGQGRIDLFFLGGGQIDGQANLNLVGTGEWPGTAVRFPGSFGSAFMYMMTPRTILFREEHSPRVLVERVDNVSAPGVSPPGVFRRGTAQALVTGRCVFRFDAARARFVLESLHPGETVAGVREATGFGFDAPDAVPATPDPTPAELALLRGPVRDEMLETYPEFCARVFGPVTTEGVAA</sequence>
<dbReference type="AlphaFoldDB" id="A0A9X1YAY9"/>
<name>A0A9X1YAY9_9PROT</name>
<organism evidence="2 3">
    <name type="scientific">Roseomonas acroporae</name>
    <dbReference type="NCBI Taxonomy" id="2937791"/>
    <lineage>
        <taxon>Bacteria</taxon>
        <taxon>Pseudomonadati</taxon>
        <taxon>Pseudomonadota</taxon>
        <taxon>Alphaproteobacteria</taxon>
        <taxon>Acetobacterales</taxon>
        <taxon>Roseomonadaceae</taxon>
        <taxon>Roseomonas</taxon>
    </lineage>
</organism>
<dbReference type="InterPro" id="IPR004165">
    <property type="entry name" value="CoA_trans_fam_I"/>
</dbReference>
<accession>A0A9X1YAY9</accession>
<dbReference type="Proteomes" id="UP001139516">
    <property type="component" value="Unassembled WGS sequence"/>
</dbReference>
<dbReference type="Pfam" id="PF01144">
    <property type="entry name" value="CoA_trans"/>
    <property type="match status" value="1"/>
</dbReference>
<protein>
    <submittedName>
        <fullName evidence="2">CoA synthetase</fullName>
    </submittedName>
</protein>
<proteinExistence type="predicted"/>
<evidence type="ECO:0000313" key="2">
    <source>
        <dbReference type="EMBL" id="MCK8786355.1"/>
    </source>
</evidence>
<evidence type="ECO:0000256" key="1">
    <source>
        <dbReference type="SAM" id="MobiDB-lite"/>
    </source>
</evidence>
<dbReference type="RefSeq" id="WP_248668470.1">
    <property type="nucleotide sequence ID" value="NZ_JALPRX010000080.1"/>
</dbReference>
<keyword evidence="3" id="KW-1185">Reference proteome</keyword>
<dbReference type="SMART" id="SM00882">
    <property type="entry name" value="CoA_trans"/>
    <property type="match status" value="1"/>
</dbReference>
<dbReference type="GO" id="GO:0008410">
    <property type="term" value="F:CoA-transferase activity"/>
    <property type="evidence" value="ECO:0007669"/>
    <property type="project" value="InterPro"/>
</dbReference>
<dbReference type="InterPro" id="IPR037171">
    <property type="entry name" value="NagB/RpiA_transferase-like"/>
</dbReference>
<dbReference type="SUPFAM" id="SSF100950">
    <property type="entry name" value="NagB/RpiA/CoA transferase-like"/>
    <property type="match status" value="1"/>
</dbReference>